<proteinExistence type="predicted"/>
<protein>
    <recommendedName>
        <fullName evidence="3">DUF4879 domain-containing protein</fullName>
    </recommendedName>
</protein>
<keyword evidence="2" id="KW-1185">Reference proteome</keyword>
<dbReference type="Proteomes" id="UP001519344">
    <property type="component" value="Unassembled WGS sequence"/>
</dbReference>
<reference evidence="1 2" key="1">
    <citation type="submission" date="2021-03" db="EMBL/GenBank/DDBJ databases">
        <title>Genomic Encyclopedia of Type Strains, Phase IV (KMG-IV): sequencing the most valuable type-strain genomes for metagenomic binning, comparative biology and taxonomic classification.</title>
        <authorList>
            <person name="Goeker M."/>
        </authorList>
    </citation>
    <scope>NUCLEOTIDE SEQUENCE [LARGE SCALE GENOMIC DNA]</scope>
    <source>
        <strain evidence="1 2">DSM 24950</strain>
    </source>
</reference>
<evidence type="ECO:0000313" key="2">
    <source>
        <dbReference type="Proteomes" id="UP001519344"/>
    </source>
</evidence>
<dbReference type="RefSeq" id="WP_167057113.1">
    <property type="nucleotide sequence ID" value="NZ_JAAOZR010000014.1"/>
</dbReference>
<organism evidence="1 2">
    <name type="scientific">Paenibacillus aceris</name>
    <dbReference type="NCBI Taxonomy" id="869555"/>
    <lineage>
        <taxon>Bacteria</taxon>
        <taxon>Bacillati</taxon>
        <taxon>Bacillota</taxon>
        <taxon>Bacilli</taxon>
        <taxon>Bacillales</taxon>
        <taxon>Paenibacillaceae</taxon>
        <taxon>Paenibacillus</taxon>
    </lineage>
</organism>
<accession>A0ABS4I8H9</accession>
<evidence type="ECO:0000313" key="1">
    <source>
        <dbReference type="EMBL" id="MBP1967170.1"/>
    </source>
</evidence>
<gene>
    <name evidence="1" type="ORF">J2Z65_006434</name>
</gene>
<evidence type="ECO:0008006" key="3">
    <source>
        <dbReference type="Google" id="ProtNLM"/>
    </source>
</evidence>
<name>A0ABS4I8H9_9BACL</name>
<sequence length="161" mass="18517">MGKTGISFMMLICLTLCNPLIPQLNAKMPVISPQEMIDSSDHIVVGVIKKRDYIEKHREVTITIDAVLKGNLHQNEIDLKQDKDQMHLWVTFDFPEEGSKVMLLLRNSGEGYAPRYANSVCVINKNKINLYEGMGFGNWMPRDYEETYQVFYENAVTTRLN</sequence>
<dbReference type="EMBL" id="JAGGKV010000029">
    <property type="protein sequence ID" value="MBP1967170.1"/>
    <property type="molecule type" value="Genomic_DNA"/>
</dbReference>
<comment type="caution">
    <text evidence="1">The sequence shown here is derived from an EMBL/GenBank/DDBJ whole genome shotgun (WGS) entry which is preliminary data.</text>
</comment>